<proteinExistence type="predicted"/>
<dbReference type="PRINTS" id="PR00449">
    <property type="entry name" value="RASTRNSFRMNG"/>
</dbReference>
<dbReference type="EMBL" id="JBAMMX010000021">
    <property type="protein sequence ID" value="KAK6919373.1"/>
    <property type="molecule type" value="Genomic_DNA"/>
</dbReference>
<dbReference type="Pfam" id="PF00071">
    <property type="entry name" value="Ras"/>
    <property type="match status" value="1"/>
</dbReference>
<organism evidence="2 3">
    <name type="scientific">Dillenia turbinata</name>
    <dbReference type="NCBI Taxonomy" id="194707"/>
    <lineage>
        <taxon>Eukaryota</taxon>
        <taxon>Viridiplantae</taxon>
        <taxon>Streptophyta</taxon>
        <taxon>Embryophyta</taxon>
        <taxon>Tracheophyta</taxon>
        <taxon>Spermatophyta</taxon>
        <taxon>Magnoliopsida</taxon>
        <taxon>eudicotyledons</taxon>
        <taxon>Gunneridae</taxon>
        <taxon>Pentapetalae</taxon>
        <taxon>Dilleniales</taxon>
        <taxon>Dilleniaceae</taxon>
        <taxon>Dillenia</taxon>
    </lineage>
</organism>
<dbReference type="GO" id="GO:0005525">
    <property type="term" value="F:GTP binding"/>
    <property type="evidence" value="ECO:0007669"/>
    <property type="project" value="InterPro"/>
</dbReference>
<dbReference type="Proteomes" id="UP001370490">
    <property type="component" value="Unassembled WGS sequence"/>
</dbReference>
<dbReference type="AlphaFoldDB" id="A0AAN8UM14"/>
<name>A0AAN8UM14_9MAGN</name>
<dbReference type="GO" id="GO:0003924">
    <property type="term" value="F:GTPase activity"/>
    <property type="evidence" value="ECO:0007669"/>
    <property type="project" value="InterPro"/>
</dbReference>
<reference evidence="2 3" key="1">
    <citation type="submission" date="2023-12" db="EMBL/GenBank/DDBJ databases">
        <title>A high-quality genome assembly for Dillenia turbinata (Dilleniales).</title>
        <authorList>
            <person name="Chanderbali A."/>
        </authorList>
    </citation>
    <scope>NUCLEOTIDE SEQUENCE [LARGE SCALE GENOMIC DNA]</scope>
    <source>
        <strain evidence="2">LSX21</strain>
        <tissue evidence="2">Leaf</tissue>
    </source>
</reference>
<comment type="caution">
    <text evidence="2">The sequence shown here is derived from an EMBL/GenBank/DDBJ whole genome shotgun (WGS) entry which is preliminary data.</text>
</comment>
<keyword evidence="1" id="KW-0547">Nucleotide-binding</keyword>
<protein>
    <submittedName>
        <fullName evidence="2">Small GTPase</fullName>
    </submittedName>
</protein>
<accession>A0AAN8UM14</accession>
<dbReference type="PROSITE" id="PS51419">
    <property type="entry name" value="RAB"/>
    <property type="match status" value="1"/>
</dbReference>
<dbReference type="InterPro" id="IPR001806">
    <property type="entry name" value="Small_GTPase"/>
</dbReference>
<evidence type="ECO:0000313" key="2">
    <source>
        <dbReference type="EMBL" id="KAK6919373.1"/>
    </source>
</evidence>
<evidence type="ECO:0000313" key="3">
    <source>
        <dbReference type="Proteomes" id="UP001370490"/>
    </source>
</evidence>
<dbReference type="SMART" id="SM00175">
    <property type="entry name" value="RAB"/>
    <property type="match status" value="1"/>
</dbReference>
<gene>
    <name evidence="2" type="ORF">RJ641_015277</name>
</gene>
<dbReference type="SUPFAM" id="SSF52540">
    <property type="entry name" value="P-loop containing nucleoside triphosphate hydrolases"/>
    <property type="match status" value="1"/>
</dbReference>
<dbReference type="InterPro" id="IPR027417">
    <property type="entry name" value="P-loop_NTPase"/>
</dbReference>
<keyword evidence="3" id="KW-1185">Reference proteome</keyword>
<sequence>MKREEEENKVKLPFAWLMEKLTLKGGSQNLYKSLKTRLNSKHRKMQGVNLRRRILRRVSTLRRCFRSLWHRSLICSLQNKPTGQYTQLLTQYSSLCSSNSKSITQENLNNNSNMPSVQNNNLICRGYDTDSDLVTLKICLLGDSQIGKSTFLIKYVGSEKEQRIQKLSGLNLINKTQNVKGARISFGIWEVGGDEKSEDHLAIACKDSVAILIMFDLTSRCTLNSVKWWYQQARKWNKTAIPILIGTKFDDFARAYAKAMNATVFFSSATYNINVNKVFKFITAKLFNSPWMPQRNLTIGEPIVDF</sequence>
<dbReference type="Gene3D" id="3.40.50.300">
    <property type="entry name" value="P-loop containing nucleotide triphosphate hydrolases"/>
    <property type="match status" value="1"/>
</dbReference>
<dbReference type="PANTHER" id="PTHR47978">
    <property type="match status" value="1"/>
</dbReference>
<evidence type="ECO:0000256" key="1">
    <source>
        <dbReference type="ARBA" id="ARBA00022741"/>
    </source>
</evidence>